<keyword evidence="3" id="KW-0238">DNA-binding</keyword>
<feature type="compositionally biased region" description="Low complexity" evidence="6">
    <location>
        <begin position="577"/>
        <end position="590"/>
    </location>
</feature>
<sequence length="706" mass="78495">MKRERERFWSVEKVIFEEEEERKMHSGYGEQQQQQQLFMVDGCPPSSFFSISPPPATTSSIQNQQKFYHLPTHQPQHHNHHHQPLPPPPQFSHLIHPVPITQQLFHPHPFHLFHHHHSQLGMEHQPTLDNSSSPAPAPGPSSFLDSLMSFKLGVDVDASTAAAAGSGDHVLNEDDVHVLHGDDGSDGSRLHSWRREEEEAAATIKQPFWRPLDIDYINRNNKRPKSPENTTTSGANYSKKSREAAVFLDPSQPNTATAVADSNYKLFSELEAIYKPGSNDGGGGGTPKNNQAGSGSCSALTGDDNHPIHVPGPAICPVAVNNDQFYHGSDTSDGGDAMPPPSSTNKSQKASSRRKQRAKRRQQEQAAAVTTFFESLMKQVMDHQESLHCKFLQVMEKKDQERASREEASRKEEAARSAREAASRAQERALAASREAAIVSFLEKITGESLELPVESHKGDQECNAMELYNADCGNNSTSAAAVQLSNNRWPKAEVQALICVRSGLEPRFQEPGLKGPLWEEVSSTMETMGYRRSAKRCKEKWENINKYFRKAKDSGKKRSQRSKTCPYFQQLDQLYSMSGSAPPSSSIAGVKNEESSKDINNNHNNNNNSELLDAIVLVSNDHQSFKFPEMGSDQVNEVGSSAMSAGKGRGNCGDEDDNEDRRDAEEGEGDGAQPEQGHEHQLHFREGGEDLQLHDSTFYFQRLRC</sequence>
<comment type="caution">
    <text evidence="8">The sequence shown here is derived from an EMBL/GenBank/DDBJ whole genome shotgun (WGS) entry which is preliminary data.</text>
</comment>
<dbReference type="GO" id="GO:0003677">
    <property type="term" value="F:DNA binding"/>
    <property type="evidence" value="ECO:0007669"/>
    <property type="project" value="UniProtKB-KW"/>
</dbReference>
<dbReference type="GO" id="GO:0005634">
    <property type="term" value="C:nucleus"/>
    <property type="evidence" value="ECO:0007669"/>
    <property type="project" value="UniProtKB-SubCell"/>
</dbReference>
<feature type="domain" description="Myb-like" evidence="7">
    <location>
        <begin position="482"/>
        <end position="546"/>
    </location>
</feature>
<feature type="region of interest" description="Disordered" evidence="6">
    <location>
        <begin position="118"/>
        <end position="142"/>
    </location>
</feature>
<dbReference type="GO" id="GO:0006355">
    <property type="term" value="P:regulation of DNA-templated transcription"/>
    <property type="evidence" value="ECO:0007669"/>
    <property type="project" value="UniProtKB-ARBA"/>
</dbReference>
<gene>
    <name evidence="8" type="ORF">M6B38_288700</name>
</gene>
<evidence type="ECO:0000256" key="2">
    <source>
        <dbReference type="ARBA" id="ARBA00023015"/>
    </source>
</evidence>
<dbReference type="FunFam" id="1.10.10.60:FF:000092">
    <property type="entry name" value="Trihelix transcription factor GT-2"/>
    <property type="match status" value="1"/>
</dbReference>
<keyword evidence="2" id="KW-0805">Transcription regulation</keyword>
<feature type="compositionally biased region" description="Basic and acidic residues" evidence="6">
    <location>
        <begin position="677"/>
        <end position="691"/>
    </location>
</feature>
<proteinExistence type="predicted"/>
<feature type="region of interest" description="Disordered" evidence="6">
    <location>
        <begin position="399"/>
        <end position="420"/>
    </location>
</feature>
<evidence type="ECO:0000313" key="8">
    <source>
        <dbReference type="EMBL" id="KAJ6845083.1"/>
    </source>
</evidence>
<keyword evidence="4" id="KW-0804">Transcription</keyword>
<feature type="region of interest" description="Disordered" evidence="6">
    <location>
        <begin position="577"/>
        <end position="608"/>
    </location>
</feature>
<feature type="compositionally biased region" description="Polar residues" evidence="6">
    <location>
        <begin position="227"/>
        <end position="238"/>
    </location>
</feature>
<dbReference type="InterPro" id="IPR044822">
    <property type="entry name" value="Myb_DNA-bind_4"/>
</dbReference>
<reference evidence="8" key="1">
    <citation type="journal article" date="2023" name="GigaByte">
        <title>Genome assembly of the bearded iris, Iris pallida Lam.</title>
        <authorList>
            <person name="Bruccoleri R.E."/>
            <person name="Oakeley E.J."/>
            <person name="Faust A.M.E."/>
            <person name="Altorfer M."/>
            <person name="Dessus-Babus S."/>
            <person name="Burckhardt D."/>
            <person name="Oertli M."/>
            <person name="Naumann U."/>
            <person name="Petersen F."/>
            <person name="Wong J."/>
        </authorList>
    </citation>
    <scope>NUCLEOTIDE SEQUENCE</scope>
    <source>
        <strain evidence="8">GSM-AAB239-AS_SAM_17_03QT</strain>
    </source>
</reference>
<accession>A0AAX6HWJ0</accession>
<evidence type="ECO:0000256" key="3">
    <source>
        <dbReference type="ARBA" id="ARBA00023125"/>
    </source>
</evidence>
<dbReference type="PANTHER" id="PTHR21654:SF31">
    <property type="entry name" value="OS02G0104500 PROTEIN"/>
    <property type="match status" value="1"/>
</dbReference>
<feature type="region of interest" description="Disordered" evidence="6">
    <location>
        <begin position="628"/>
        <end position="691"/>
    </location>
</feature>
<evidence type="ECO:0000256" key="6">
    <source>
        <dbReference type="SAM" id="MobiDB-lite"/>
    </source>
</evidence>
<protein>
    <submittedName>
        <fullName evidence="8">Trihelix transcription factor GTL1</fullName>
    </submittedName>
</protein>
<feature type="region of interest" description="Disordered" evidence="6">
    <location>
        <begin position="277"/>
        <end position="305"/>
    </location>
</feature>
<organism evidence="8 9">
    <name type="scientific">Iris pallida</name>
    <name type="common">Sweet iris</name>
    <dbReference type="NCBI Taxonomy" id="29817"/>
    <lineage>
        <taxon>Eukaryota</taxon>
        <taxon>Viridiplantae</taxon>
        <taxon>Streptophyta</taxon>
        <taxon>Embryophyta</taxon>
        <taxon>Tracheophyta</taxon>
        <taxon>Spermatophyta</taxon>
        <taxon>Magnoliopsida</taxon>
        <taxon>Liliopsida</taxon>
        <taxon>Asparagales</taxon>
        <taxon>Iridaceae</taxon>
        <taxon>Iridoideae</taxon>
        <taxon>Irideae</taxon>
        <taxon>Iris</taxon>
    </lineage>
</organism>
<feature type="region of interest" description="Disordered" evidence="6">
    <location>
        <begin position="218"/>
        <end position="238"/>
    </location>
</feature>
<name>A0AAX6HWJ0_IRIPA</name>
<evidence type="ECO:0000259" key="7">
    <source>
        <dbReference type="PROSITE" id="PS50090"/>
    </source>
</evidence>
<reference evidence="8" key="2">
    <citation type="submission" date="2023-04" db="EMBL/GenBank/DDBJ databases">
        <authorList>
            <person name="Bruccoleri R.E."/>
            <person name="Oakeley E.J."/>
            <person name="Faust A.-M."/>
            <person name="Dessus-Babus S."/>
            <person name="Altorfer M."/>
            <person name="Burckhardt D."/>
            <person name="Oertli M."/>
            <person name="Naumann U."/>
            <person name="Petersen F."/>
            <person name="Wong J."/>
        </authorList>
    </citation>
    <scope>NUCLEOTIDE SEQUENCE</scope>
    <source>
        <strain evidence="8">GSM-AAB239-AS_SAM_17_03QT</strain>
        <tissue evidence="8">Leaf</tissue>
    </source>
</reference>
<evidence type="ECO:0000313" key="9">
    <source>
        <dbReference type="Proteomes" id="UP001140949"/>
    </source>
</evidence>
<dbReference type="Proteomes" id="UP001140949">
    <property type="component" value="Unassembled WGS sequence"/>
</dbReference>
<feature type="compositionally biased region" description="Polar residues" evidence="6">
    <location>
        <begin position="287"/>
        <end position="299"/>
    </location>
</feature>
<dbReference type="PROSITE" id="PS50090">
    <property type="entry name" value="MYB_LIKE"/>
    <property type="match status" value="1"/>
</dbReference>
<keyword evidence="9" id="KW-1185">Reference proteome</keyword>
<feature type="region of interest" description="Disordered" evidence="6">
    <location>
        <begin position="326"/>
        <end position="366"/>
    </location>
</feature>
<dbReference type="Pfam" id="PF13837">
    <property type="entry name" value="Myb_DNA-bind_4"/>
    <property type="match status" value="1"/>
</dbReference>
<dbReference type="Gene3D" id="1.10.10.60">
    <property type="entry name" value="Homeodomain-like"/>
    <property type="match status" value="1"/>
</dbReference>
<keyword evidence="5" id="KW-0539">Nucleus</keyword>
<comment type="subcellular location">
    <subcellularLocation>
        <location evidence="1">Nucleus</location>
    </subcellularLocation>
</comment>
<evidence type="ECO:0000256" key="1">
    <source>
        <dbReference type="ARBA" id="ARBA00004123"/>
    </source>
</evidence>
<dbReference type="CDD" id="cd12203">
    <property type="entry name" value="GT1"/>
    <property type="match status" value="1"/>
</dbReference>
<evidence type="ECO:0000256" key="4">
    <source>
        <dbReference type="ARBA" id="ARBA00023163"/>
    </source>
</evidence>
<feature type="compositionally biased region" description="Basic residues" evidence="6">
    <location>
        <begin position="351"/>
        <end position="360"/>
    </location>
</feature>
<evidence type="ECO:0000256" key="5">
    <source>
        <dbReference type="ARBA" id="ARBA00023242"/>
    </source>
</evidence>
<dbReference type="AlphaFoldDB" id="A0AAX6HWJ0"/>
<dbReference type="InterPro" id="IPR001005">
    <property type="entry name" value="SANT/Myb"/>
</dbReference>
<dbReference type="PANTHER" id="PTHR21654">
    <property type="entry name" value="FI21293P1"/>
    <property type="match status" value="1"/>
</dbReference>
<dbReference type="EMBL" id="JANAVB010006396">
    <property type="protein sequence ID" value="KAJ6845083.1"/>
    <property type="molecule type" value="Genomic_DNA"/>
</dbReference>
<feature type="compositionally biased region" description="Polar residues" evidence="6">
    <location>
        <begin position="634"/>
        <end position="644"/>
    </location>
</feature>